<protein>
    <submittedName>
        <fullName evidence="2">Uncharacterized protein</fullName>
    </submittedName>
</protein>
<evidence type="ECO:0000313" key="3">
    <source>
        <dbReference type="Proteomes" id="UP000535890"/>
    </source>
</evidence>
<feature type="transmembrane region" description="Helical" evidence="1">
    <location>
        <begin position="163"/>
        <end position="183"/>
    </location>
</feature>
<proteinExistence type="predicted"/>
<dbReference type="RefSeq" id="WP_179792338.1">
    <property type="nucleotide sequence ID" value="NZ_BAABHP010000030.1"/>
</dbReference>
<feature type="transmembrane region" description="Helical" evidence="1">
    <location>
        <begin position="59"/>
        <end position="76"/>
    </location>
</feature>
<keyword evidence="1" id="KW-1133">Transmembrane helix</keyword>
<keyword evidence="1" id="KW-0812">Transmembrane</keyword>
<dbReference type="EMBL" id="JACCBN010000001">
    <property type="protein sequence ID" value="NYD34380.1"/>
    <property type="molecule type" value="Genomic_DNA"/>
</dbReference>
<keyword evidence="3" id="KW-1185">Reference proteome</keyword>
<name>A0A7Y9DS23_9PSEU</name>
<sequence>MSAGEFARDEFAENDDVRRPPLTPLERVPHDRFVVEGTRGLRLRARWWLTTCGPTSRPWAAFALCILGIVGMFLPLARDAGGAGITALDLADGPAVLLLVAFGVLTLLPVVDLVLGRERLTPWLAFPAALGMQVTLALALVAGSQGAGALSPRLSEQISPGTGVLVLGGVELGLAVLGAMGFVRRAMRRRLGLA</sequence>
<feature type="transmembrane region" description="Helical" evidence="1">
    <location>
        <begin position="96"/>
        <end position="116"/>
    </location>
</feature>
<reference evidence="2 3" key="1">
    <citation type="submission" date="2020-07" db="EMBL/GenBank/DDBJ databases">
        <title>Sequencing the genomes of 1000 actinobacteria strains.</title>
        <authorList>
            <person name="Klenk H.-P."/>
        </authorList>
    </citation>
    <scope>NUCLEOTIDE SEQUENCE [LARGE SCALE GENOMIC DNA]</scope>
    <source>
        <strain evidence="2 3">DSM 45772</strain>
    </source>
</reference>
<comment type="caution">
    <text evidence="2">The sequence shown here is derived from an EMBL/GenBank/DDBJ whole genome shotgun (WGS) entry which is preliminary data.</text>
</comment>
<organism evidence="2 3">
    <name type="scientific">Actinomycetospora corticicola</name>
    <dbReference type="NCBI Taxonomy" id="663602"/>
    <lineage>
        <taxon>Bacteria</taxon>
        <taxon>Bacillati</taxon>
        <taxon>Actinomycetota</taxon>
        <taxon>Actinomycetes</taxon>
        <taxon>Pseudonocardiales</taxon>
        <taxon>Pseudonocardiaceae</taxon>
        <taxon>Actinomycetospora</taxon>
    </lineage>
</organism>
<evidence type="ECO:0000313" key="2">
    <source>
        <dbReference type="EMBL" id="NYD34380.1"/>
    </source>
</evidence>
<keyword evidence="1" id="KW-0472">Membrane</keyword>
<accession>A0A7Y9DS23</accession>
<evidence type="ECO:0000256" key="1">
    <source>
        <dbReference type="SAM" id="Phobius"/>
    </source>
</evidence>
<dbReference type="Proteomes" id="UP000535890">
    <property type="component" value="Unassembled WGS sequence"/>
</dbReference>
<feature type="transmembrane region" description="Helical" evidence="1">
    <location>
        <begin position="123"/>
        <end position="143"/>
    </location>
</feature>
<dbReference type="AlphaFoldDB" id="A0A7Y9DS23"/>
<gene>
    <name evidence="2" type="ORF">BJ983_000482</name>
</gene>